<organism evidence="1 2">
    <name type="scientific">Spiromyces aspiralis</name>
    <dbReference type="NCBI Taxonomy" id="68401"/>
    <lineage>
        <taxon>Eukaryota</taxon>
        <taxon>Fungi</taxon>
        <taxon>Fungi incertae sedis</taxon>
        <taxon>Zoopagomycota</taxon>
        <taxon>Kickxellomycotina</taxon>
        <taxon>Kickxellomycetes</taxon>
        <taxon>Kickxellales</taxon>
        <taxon>Kickxellaceae</taxon>
        <taxon>Spiromyces</taxon>
    </lineage>
</organism>
<protein>
    <submittedName>
        <fullName evidence="1">Uncharacterized protein</fullName>
    </submittedName>
</protein>
<evidence type="ECO:0000313" key="2">
    <source>
        <dbReference type="Proteomes" id="UP001145114"/>
    </source>
</evidence>
<keyword evidence="2" id="KW-1185">Reference proteome</keyword>
<dbReference type="EMBL" id="JAMZIH010001279">
    <property type="protein sequence ID" value="KAJ1678326.1"/>
    <property type="molecule type" value="Genomic_DNA"/>
</dbReference>
<accession>A0ACC1HSM0</accession>
<evidence type="ECO:0000313" key="1">
    <source>
        <dbReference type="EMBL" id="KAJ1678326.1"/>
    </source>
</evidence>
<dbReference type="Proteomes" id="UP001145114">
    <property type="component" value="Unassembled WGS sequence"/>
</dbReference>
<proteinExistence type="predicted"/>
<gene>
    <name evidence="1" type="ORF">EV182_004280</name>
</gene>
<sequence length="233" mass="25827">MVVTVAAAAVSATAASVATPEIDLLVSSCPKPSTITFNKSVPDQQPFPKTSVSLCYTKGALKLGFTAYGESSFYVNQTQTTNDDIWAYEVMEAFVSSGNDDPSTYLEFEVNPFNITYQAFVYNPSKVRAPGTPFDHFFINDPVTDGFTAKTTITPDQSNPKNQVWHSDVVIPLALFNADRNSAHDLAGSLWRMNFFRTITNETYYPNQHLGAWRVPDTPSFHITPKFGHVMFV</sequence>
<reference evidence="1" key="1">
    <citation type="submission" date="2022-06" db="EMBL/GenBank/DDBJ databases">
        <title>Phylogenomic reconstructions and comparative analyses of Kickxellomycotina fungi.</title>
        <authorList>
            <person name="Reynolds N.K."/>
            <person name="Stajich J.E."/>
            <person name="Barry K."/>
            <person name="Grigoriev I.V."/>
            <person name="Crous P."/>
            <person name="Smith M.E."/>
        </authorList>
    </citation>
    <scope>NUCLEOTIDE SEQUENCE</scope>
    <source>
        <strain evidence="1">RSA 2271</strain>
    </source>
</reference>
<comment type="caution">
    <text evidence="1">The sequence shown here is derived from an EMBL/GenBank/DDBJ whole genome shotgun (WGS) entry which is preliminary data.</text>
</comment>
<name>A0ACC1HSM0_9FUNG</name>